<evidence type="ECO:0000256" key="3">
    <source>
        <dbReference type="SAM" id="Phobius"/>
    </source>
</evidence>
<protein>
    <submittedName>
        <fullName evidence="5">VWA domain-containing protein</fullName>
    </submittedName>
</protein>
<dbReference type="EMBL" id="JACASI010000042">
    <property type="protein sequence ID" value="MCQ3830906.1"/>
    <property type="molecule type" value="Genomic_DNA"/>
</dbReference>
<dbReference type="RefSeq" id="WP_255875799.1">
    <property type="nucleotide sequence ID" value="NZ_JACASI010000042.1"/>
</dbReference>
<dbReference type="Pfam" id="PF13519">
    <property type="entry name" value="VWA_2"/>
    <property type="match status" value="1"/>
</dbReference>
<dbReference type="PANTHER" id="PTHR22550">
    <property type="entry name" value="SPORE GERMINATION PROTEIN"/>
    <property type="match status" value="1"/>
</dbReference>
<dbReference type="InterPro" id="IPR050768">
    <property type="entry name" value="UPF0353/GerABKA_families"/>
</dbReference>
<keyword evidence="3" id="KW-0472">Membrane</keyword>
<organism evidence="5 6">
    <name type="scientific">Microbulbifer elongatus</name>
    <dbReference type="NCBI Taxonomy" id="86173"/>
    <lineage>
        <taxon>Bacteria</taxon>
        <taxon>Pseudomonadati</taxon>
        <taxon>Pseudomonadota</taxon>
        <taxon>Gammaproteobacteria</taxon>
        <taxon>Cellvibrionales</taxon>
        <taxon>Microbulbiferaceae</taxon>
        <taxon>Microbulbifer</taxon>
    </lineage>
</organism>
<feature type="domain" description="VWFA" evidence="4">
    <location>
        <begin position="100"/>
        <end position="205"/>
    </location>
</feature>
<evidence type="ECO:0000256" key="1">
    <source>
        <dbReference type="PROSITE-ProRule" id="PRU00339"/>
    </source>
</evidence>
<dbReference type="SUPFAM" id="SSF48452">
    <property type="entry name" value="TPR-like"/>
    <property type="match status" value="1"/>
</dbReference>
<dbReference type="PANTHER" id="PTHR22550:SF14">
    <property type="entry name" value="VWFA DOMAIN-CONTAINING PROTEIN"/>
    <property type="match status" value="1"/>
</dbReference>
<gene>
    <name evidence="5" type="ORF">HXX02_15815</name>
</gene>
<evidence type="ECO:0000313" key="5">
    <source>
        <dbReference type="EMBL" id="MCQ3830906.1"/>
    </source>
</evidence>
<dbReference type="InterPro" id="IPR002035">
    <property type="entry name" value="VWF_A"/>
</dbReference>
<evidence type="ECO:0000259" key="4">
    <source>
        <dbReference type="Pfam" id="PF13519"/>
    </source>
</evidence>
<name>A0ABT1P463_9GAMM</name>
<keyword evidence="1" id="KW-0802">TPR repeat</keyword>
<feature type="transmembrane region" description="Helical" evidence="3">
    <location>
        <begin position="12"/>
        <end position="32"/>
    </location>
</feature>
<comment type="caution">
    <text evidence="5">The sequence shown here is derived from an EMBL/GenBank/DDBJ whole genome shotgun (WGS) entry which is preliminary data.</text>
</comment>
<feature type="region of interest" description="Disordered" evidence="2">
    <location>
        <begin position="448"/>
        <end position="497"/>
    </location>
</feature>
<dbReference type="InterPro" id="IPR011990">
    <property type="entry name" value="TPR-like_helical_dom_sf"/>
</dbReference>
<dbReference type="Gene3D" id="3.40.50.410">
    <property type="entry name" value="von Willebrand factor, type A domain"/>
    <property type="match status" value="1"/>
</dbReference>
<keyword evidence="6" id="KW-1185">Reference proteome</keyword>
<keyword evidence="3" id="KW-0812">Transmembrane</keyword>
<feature type="repeat" description="TPR" evidence="1">
    <location>
        <begin position="396"/>
        <end position="429"/>
    </location>
</feature>
<feature type="compositionally biased region" description="Basic and acidic residues" evidence="2">
    <location>
        <begin position="464"/>
        <end position="477"/>
    </location>
</feature>
<reference evidence="5" key="1">
    <citation type="thesis" date="2020" institute="Technische Universitat Dresden" country="Dresden, Germany">
        <title>The Agarolytic System of Microbulbifer elongatus PORT2, Isolated from Batu Karas, Pangandaran West Java Indonesia.</title>
        <authorList>
            <person name="Anggraeni S.R."/>
        </authorList>
    </citation>
    <scope>NUCLEOTIDE SEQUENCE</scope>
    <source>
        <strain evidence="5">PORT2</strain>
    </source>
</reference>
<feature type="transmembrane region" description="Helical" evidence="3">
    <location>
        <begin position="67"/>
        <end position="86"/>
    </location>
</feature>
<dbReference type="InterPro" id="IPR036465">
    <property type="entry name" value="vWFA_dom_sf"/>
</dbReference>
<dbReference type="Proteomes" id="UP001205566">
    <property type="component" value="Unassembled WGS sequence"/>
</dbReference>
<dbReference type="PROSITE" id="PS50005">
    <property type="entry name" value="TPR"/>
    <property type="match status" value="1"/>
</dbReference>
<keyword evidence="3" id="KW-1133">Transmembrane helix</keyword>
<evidence type="ECO:0000313" key="6">
    <source>
        <dbReference type="Proteomes" id="UP001205566"/>
    </source>
</evidence>
<sequence>MSELLVNFSALHFLRPLWLLAIPVILVVWWWLRFRPDAGAAIPAQMAPHLAKALQVGQRRNRWLRPIDTIAGVLLCLALGTAGPSWSRVPDPLMSRTAPMVMVLSLSNSMDQTDIPPSRYERARQKMLDMLNIRHGAPTALVAYAGSVHRVVPLTDDVDLLRPYIEGLSPEVMPEPGNNAAGALKLAQSILKEKKTPGAILFMLDDLPPDQLSAFSQREADDGLGFLVMTPGGKSASVDKIKDAKVVAVTPDQEDLQSLDRYFEASYQNALLDDDTRQWEDRGWWLAWPAALLALLWFRRGWVIQGRTVSVLLALTLVPLLALPTPARAEGFLSNTANTIADWLLTPDQKGQVLMYRKNYKAAAEAFTDPSHKAHALYMSGQYEAAAKAFATIDTADAATFQGIAEIKSRQYRPAVRSFERALQLDPEYPDGEKNIQLAKQIVEFVETTREQSDTGEEGGIGADEIKFDNEANKGADTESAGEGEAPVSAEQWMSTLNTKTEDFLRQRFAIEATDTGDEPQEREQ</sequence>
<proteinExistence type="predicted"/>
<dbReference type="SUPFAM" id="SSF53300">
    <property type="entry name" value="vWA-like"/>
    <property type="match status" value="1"/>
</dbReference>
<evidence type="ECO:0000256" key="2">
    <source>
        <dbReference type="SAM" id="MobiDB-lite"/>
    </source>
</evidence>
<accession>A0ABT1P463</accession>
<dbReference type="InterPro" id="IPR019734">
    <property type="entry name" value="TPR_rpt"/>
</dbReference>
<dbReference type="Gene3D" id="1.25.40.10">
    <property type="entry name" value="Tetratricopeptide repeat domain"/>
    <property type="match status" value="1"/>
</dbReference>